<name>A0A0D0C5V3_9AGAM</name>
<reference evidence="2" key="2">
    <citation type="submission" date="2015-01" db="EMBL/GenBank/DDBJ databases">
        <title>Evolutionary Origins and Diversification of the Mycorrhizal Mutualists.</title>
        <authorList>
            <consortium name="DOE Joint Genome Institute"/>
            <consortium name="Mycorrhizal Genomics Consortium"/>
            <person name="Kohler A."/>
            <person name="Kuo A."/>
            <person name="Nagy L.G."/>
            <person name="Floudas D."/>
            <person name="Copeland A."/>
            <person name="Barry K.W."/>
            <person name="Cichocki N."/>
            <person name="Veneault-Fourrey C."/>
            <person name="LaButti K."/>
            <person name="Lindquist E.A."/>
            <person name="Lipzen A."/>
            <person name="Lundell T."/>
            <person name="Morin E."/>
            <person name="Murat C."/>
            <person name="Riley R."/>
            <person name="Ohm R."/>
            <person name="Sun H."/>
            <person name="Tunlid A."/>
            <person name="Henrissat B."/>
            <person name="Grigoriev I.V."/>
            <person name="Hibbett D.S."/>
            <person name="Martin F."/>
        </authorList>
    </citation>
    <scope>NUCLEOTIDE SEQUENCE [LARGE SCALE GENOMIC DNA]</scope>
    <source>
        <strain evidence="2">Ve08.2h10</strain>
    </source>
</reference>
<dbReference type="Proteomes" id="UP000054538">
    <property type="component" value="Unassembled WGS sequence"/>
</dbReference>
<dbReference type="OrthoDB" id="2423954at2759"/>
<dbReference type="InParanoid" id="A0A0D0C5V3"/>
<evidence type="ECO:0000313" key="2">
    <source>
        <dbReference type="Proteomes" id="UP000054538"/>
    </source>
</evidence>
<gene>
    <name evidence="1" type="ORF">PAXRUDRAFT_16847</name>
</gene>
<protein>
    <submittedName>
        <fullName evidence="1">Uncharacterized protein</fullName>
    </submittedName>
</protein>
<dbReference type="HOGENOM" id="CLU_3002121_0_0_1"/>
<organism evidence="1 2">
    <name type="scientific">Paxillus rubicundulus Ve08.2h10</name>
    <dbReference type="NCBI Taxonomy" id="930991"/>
    <lineage>
        <taxon>Eukaryota</taxon>
        <taxon>Fungi</taxon>
        <taxon>Dikarya</taxon>
        <taxon>Basidiomycota</taxon>
        <taxon>Agaricomycotina</taxon>
        <taxon>Agaricomycetes</taxon>
        <taxon>Agaricomycetidae</taxon>
        <taxon>Boletales</taxon>
        <taxon>Paxilineae</taxon>
        <taxon>Paxillaceae</taxon>
        <taxon>Paxillus</taxon>
    </lineage>
</organism>
<dbReference type="EMBL" id="KN826573">
    <property type="protein sequence ID" value="KIK78492.1"/>
    <property type="molecule type" value="Genomic_DNA"/>
</dbReference>
<sequence>MAPPASPSPGLDTSAGLPLRWVKNPEWKKICDHFLTKVKIPSSRVLMNRLIPDVLNRLKALAQEEC</sequence>
<dbReference type="AlphaFoldDB" id="A0A0D0C5V3"/>
<proteinExistence type="predicted"/>
<reference evidence="1 2" key="1">
    <citation type="submission" date="2014-04" db="EMBL/GenBank/DDBJ databases">
        <authorList>
            <consortium name="DOE Joint Genome Institute"/>
            <person name="Kuo A."/>
            <person name="Kohler A."/>
            <person name="Jargeat P."/>
            <person name="Nagy L.G."/>
            <person name="Floudas D."/>
            <person name="Copeland A."/>
            <person name="Barry K.W."/>
            <person name="Cichocki N."/>
            <person name="Veneault-Fourrey C."/>
            <person name="LaButti K."/>
            <person name="Lindquist E.A."/>
            <person name="Lipzen A."/>
            <person name="Lundell T."/>
            <person name="Morin E."/>
            <person name="Murat C."/>
            <person name="Sun H."/>
            <person name="Tunlid A."/>
            <person name="Henrissat B."/>
            <person name="Grigoriev I.V."/>
            <person name="Hibbett D.S."/>
            <person name="Martin F."/>
            <person name="Nordberg H.P."/>
            <person name="Cantor M.N."/>
            <person name="Hua S.X."/>
        </authorList>
    </citation>
    <scope>NUCLEOTIDE SEQUENCE [LARGE SCALE GENOMIC DNA]</scope>
    <source>
        <strain evidence="1 2">Ve08.2h10</strain>
    </source>
</reference>
<accession>A0A0D0C5V3</accession>
<evidence type="ECO:0000313" key="1">
    <source>
        <dbReference type="EMBL" id="KIK78492.1"/>
    </source>
</evidence>
<keyword evidence="2" id="KW-1185">Reference proteome</keyword>